<evidence type="ECO:0000313" key="3">
    <source>
        <dbReference type="Proteomes" id="UP000030595"/>
    </source>
</evidence>
<dbReference type="AlphaFoldDB" id="A0A0A3J7K1"/>
<name>A0A0A3J7K1_9BACL</name>
<gene>
    <name evidence="2" type="ORF">CD30_03930</name>
</gene>
<proteinExistence type="predicted"/>
<reference evidence="2 3" key="1">
    <citation type="submission" date="2014-02" db="EMBL/GenBank/DDBJ databases">
        <title>Draft genome sequence of Lysinibacillus massiliensis CCUG 49529.</title>
        <authorList>
            <person name="Zhang F."/>
            <person name="Wang G."/>
            <person name="Zhang L."/>
        </authorList>
    </citation>
    <scope>NUCLEOTIDE SEQUENCE [LARGE SCALE GENOMIC DNA]</scope>
    <source>
        <strain evidence="2 3">CCUG 49529</strain>
    </source>
</reference>
<dbReference type="EMBL" id="JPVQ01000004">
    <property type="protein sequence ID" value="KGR91735.1"/>
    <property type="molecule type" value="Genomic_DNA"/>
</dbReference>
<keyword evidence="1" id="KW-0812">Transmembrane</keyword>
<organism evidence="2 3">
    <name type="scientific">Ureibacillus massiliensis 4400831 = CIP 108448 = CCUG 49529</name>
    <dbReference type="NCBI Taxonomy" id="1211035"/>
    <lineage>
        <taxon>Bacteria</taxon>
        <taxon>Bacillati</taxon>
        <taxon>Bacillota</taxon>
        <taxon>Bacilli</taxon>
        <taxon>Bacillales</taxon>
        <taxon>Caryophanaceae</taxon>
        <taxon>Ureibacillus</taxon>
    </lineage>
</organism>
<evidence type="ECO:0000313" key="2">
    <source>
        <dbReference type="EMBL" id="KGR91735.1"/>
    </source>
</evidence>
<accession>A0A0A3J7K1</accession>
<dbReference type="OrthoDB" id="2974365at2"/>
<feature type="transmembrane region" description="Helical" evidence="1">
    <location>
        <begin position="102"/>
        <end position="124"/>
    </location>
</feature>
<sequence>MKKVIQFILIGALIGLSTSYIVMTFVLLGDSTLSLTGEELLLQLSLALLLGIACGLVSLIFTVETLPYLAKLAIHYVVTLLLVLICGAFGDWYESPMEDPIQFIFFIFLQLFIYLVILVGIYLMDLKQLKAINRQLQNRK</sequence>
<feature type="transmembrane region" description="Helical" evidence="1">
    <location>
        <begin position="7"/>
        <end position="28"/>
    </location>
</feature>
<feature type="transmembrane region" description="Helical" evidence="1">
    <location>
        <begin position="73"/>
        <end position="90"/>
    </location>
</feature>
<protein>
    <submittedName>
        <fullName evidence="2">Membrane protein</fullName>
    </submittedName>
</protein>
<dbReference type="InterPro" id="IPR021560">
    <property type="entry name" value="DUF3021"/>
</dbReference>
<keyword evidence="1" id="KW-1133">Transmembrane helix</keyword>
<keyword evidence="1" id="KW-0472">Membrane</keyword>
<dbReference type="RefSeq" id="WP_036172655.1">
    <property type="nucleotide sequence ID" value="NZ_AVCZ01000004.1"/>
</dbReference>
<comment type="caution">
    <text evidence="2">The sequence shown here is derived from an EMBL/GenBank/DDBJ whole genome shotgun (WGS) entry which is preliminary data.</text>
</comment>
<feature type="transmembrane region" description="Helical" evidence="1">
    <location>
        <begin position="40"/>
        <end position="61"/>
    </location>
</feature>
<dbReference type="eggNOG" id="ENOG5033KJE">
    <property type="taxonomic scope" value="Bacteria"/>
</dbReference>
<keyword evidence="3" id="KW-1185">Reference proteome</keyword>
<dbReference type="Pfam" id="PF11457">
    <property type="entry name" value="DUF3021"/>
    <property type="match status" value="1"/>
</dbReference>
<evidence type="ECO:0000256" key="1">
    <source>
        <dbReference type="SAM" id="Phobius"/>
    </source>
</evidence>
<dbReference type="Proteomes" id="UP000030595">
    <property type="component" value="Unassembled WGS sequence"/>
</dbReference>